<evidence type="ECO:0000256" key="2">
    <source>
        <dbReference type="SAM" id="Phobius"/>
    </source>
</evidence>
<dbReference type="InterPro" id="IPR011990">
    <property type="entry name" value="TPR-like_helical_dom_sf"/>
</dbReference>
<feature type="region of interest" description="Disordered" evidence="1">
    <location>
        <begin position="1"/>
        <end position="30"/>
    </location>
</feature>
<accession>A0A6S6QTY8</accession>
<feature type="transmembrane region" description="Helical" evidence="2">
    <location>
        <begin position="85"/>
        <end position="107"/>
    </location>
</feature>
<gene>
    <name evidence="3" type="ORF">IZ6_17700</name>
</gene>
<dbReference type="KEGG" id="tso:IZ6_17700"/>
<keyword evidence="2" id="KW-0812">Transmembrane</keyword>
<keyword evidence="4" id="KW-1185">Reference proteome</keyword>
<proteinExistence type="predicted"/>
<dbReference type="SUPFAM" id="SSF81901">
    <property type="entry name" value="HCP-like"/>
    <property type="match status" value="1"/>
</dbReference>
<dbReference type="Gene3D" id="1.25.40.10">
    <property type="entry name" value="Tetratricopeptide repeat domain"/>
    <property type="match status" value="1"/>
</dbReference>
<evidence type="ECO:0000313" key="4">
    <source>
        <dbReference type="Proteomes" id="UP000515317"/>
    </source>
</evidence>
<protein>
    <recommendedName>
        <fullName evidence="5">Sel1 repeat family protein</fullName>
    </recommendedName>
</protein>
<name>A0A6S6QTY8_9HYPH</name>
<keyword evidence="2" id="KW-1133">Transmembrane helix</keyword>
<dbReference type="AlphaFoldDB" id="A0A6S6QTY8"/>
<evidence type="ECO:0008006" key="5">
    <source>
        <dbReference type="Google" id="ProtNLM"/>
    </source>
</evidence>
<dbReference type="EMBL" id="AP023361">
    <property type="protein sequence ID" value="BCJ91035.1"/>
    <property type="molecule type" value="Genomic_DNA"/>
</dbReference>
<reference evidence="3 4" key="1">
    <citation type="submission" date="2020-08" db="EMBL/GenBank/DDBJ databases">
        <title>Genome sequence of Rhizobiales bacterium strain IZ6.</title>
        <authorList>
            <person name="Nakai R."/>
            <person name="Naganuma T."/>
        </authorList>
    </citation>
    <scope>NUCLEOTIDE SEQUENCE [LARGE SCALE GENOMIC DNA]</scope>
    <source>
        <strain evidence="3 4">IZ6</strain>
    </source>
</reference>
<sequence length="321" mass="33565">MRTSGAPRAPKGDVMSEPLSNSTPEEVLPYAPKWASQSGYRNQQPNVAYDVFSEQENPSYRSMAELFSPQAAQTKKKSSHTTKMLMRFGAVVGIAGGALALFVGYIATQPSGTENGSRFKSVTSAVATVQAALAPSSAPQQHVDRAPPPVVAAPEPVAPPPVAAAPIVAPPVKAAPAADVASDRGAAPLPPPAAPAPIQAAPVVPEAPKQVATLSIQPLAEPAPVVPQLTAGELTTLMARGRRFVESGDFSSARPVYRRAAEAGYAEAALALGETYDPRALQQRGAVGMNGDLVQARKWYEKAKELGSLEAPTRLERLPRN</sequence>
<evidence type="ECO:0000256" key="1">
    <source>
        <dbReference type="SAM" id="MobiDB-lite"/>
    </source>
</evidence>
<keyword evidence="2" id="KW-0472">Membrane</keyword>
<evidence type="ECO:0000313" key="3">
    <source>
        <dbReference type="EMBL" id="BCJ91035.1"/>
    </source>
</evidence>
<dbReference type="Proteomes" id="UP000515317">
    <property type="component" value="Chromosome"/>
</dbReference>
<organism evidence="3 4">
    <name type="scientific">Terrihabitans soli</name>
    <dbReference type="NCBI Taxonomy" id="708113"/>
    <lineage>
        <taxon>Bacteria</taxon>
        <taxon>Pseudomonadati</taxon>
        <taxon>Pseudomonadota</taxon>
        <taxon>Alphaproteobacteria</taxon>
        <taxon>Hyphomicrobiales</taxon>
        <taxon>Terrihabitans</taxon>
    </lineage>
</organism>